<evidence type="ECO:0000313" key="5">
    <source>
        <dbReference type="EMBL" id="MCM5682953.1"/>
    </source>
</evidence>
<name>A0ABT0YYQ5_9BURK</name>
<keyword evidence="6" id="KW-1185">Reference proteome</keyword>
<evidence type="ECO:0000256" key="2">
    <source>
        <dbReference type="ARBA" id="ARBA00029447"/>
    </source>
</evidence>
<dbReference type="CDD" id="cd06225">
    <property type="entry name" value="HAMP"/>
    <property type="match status" value="1"/>
</dbReference>
<dbReference type="SUPFAM" id="SSF158472">
    <property type="entry name" value="HAMP domain-like"/>
    <property type="match status" value="1"/>
</dbReference>
<dbReference type="InterPro" id="IPR051310">
    <property type="entry name" value="MCP_chemotaxis"/>
</dbReference>
<keyword evidence="3" id="KW-1133">Transmembrane helix</keyword>
<sequence length="346" mass="37188">MVRNRDKRSDMKFKNLKIGVKLASAFSLLTLLCVALGIFAIFQARGMHDEWERFEQQTLQKRNAAVKGRDALAYGVQNFKNFILRGGDYDKRFAEKMDEIDQAAKELAAVGAHTEEEKDLLRRIEQGTTAYRADMDTLTTMRATTPNPVDLDKAVKGADKPIADALAELQRHTDKDIVKASEGMAQASLHAQTAVGTALAIIVLISVGAAVLITLGITRPLQQAVKVSTALATGDLSARADVQSTDETGQLLQSMNVMALKLNDTIGDIGRVMGAMSRGDLTHSIDRDYEGAFQQIKVNINNTVEKLSQVVAEVNGGAEALAGASEEVSATAQALSQAASEQAASV</sequence>
<dbReference type="RefSeq" id="WP_251781495.1">
    <property type="nucleotide sequence ID" value="NZ_JAMKFE010000027.1"/>
</dbReference>
<reference evidence="5" key="1">
    <citation type="submission" date="2022-05" db="EMBL/GenBank/DDBJ databases">
        <title>Schlegelella sp. nov., isolated from mangrove soil.</title>
        <authorList>
            <person name="Liu Y."/>
            <person name="Ge X."/>
            <person name="Liu W."/>
        </authorList>
    </citation>
    <scope>NUCLEOTIDE SEQUENCE</scope>
    <source>
        <strain evidence="5">S2-27</strain>
    </source>
</reference>
<comment type="similarity">
    <text evidence="2">Belongs to the methyl-accepting chemotaxis (MCP) protein family.</text>
</comment>
<dbReference type="InterPro" id="IPR003660">
    <property type="entry name" value="HAMP_dom"/>
</dbReference>
<keyword evidence="3" id="KW-0812">Transmembrane</keyword>
<feature type="transmembrane region" description="Helical" evidence="3">
    <location>
        <begin position="20"/>
        <end position="42"/>
    </location>
</feature>
<dbReference type="EMBL" id="JAMKFE010000027">
    <property type="protein sequence ID" value="MCM5682953.1"/>
    <property type="molecule type" value="Genomic_DNA"/>
</dbReference>
<dbReference type="Gene3D" id="6.10.340.10">
    <property type="match status" value="1"/>
</dbReference>
<evidence type="ECO:0000256" key="1">
    <source>
        <dbReference type="ARBA" id="ARBA00022500"/>
    </source>
</evidence>
<dbReference type="Gene3D" id="1.10.287.950">
    <property type="entry name" value="Methyl-accepting chemotaxis protein"/>
    <property type="match status" value="1"/>
</dbReference>
<proteinExistence type="inferred from homology"/>
<dbReference type="PROSITE" id="PS50885">
    <property type="entry name" value="HAMP"/>
    <property type="match status" value="2"/>
</dbReference>
<keyword evidence="1" id="KW-0145">Chemotaxis</keyword>
<feature type="domain" description="HAMP" evidence="4">
    <location>
        <begin position="268"/>
        <end position="312"/>
    </location>
</feature>
<dbReference type="PANTHER" id="PTHR43531">
    <property type="entry name" value="PROTEIN ICFG"/>
    <property type="match status" value="1"/>
</dbReference>
<organism evidence="5 6">
    <name type="scientific">Caldimonas mangrovi</name>
    <dbReference type="NCBI Taxonomy" id="2944811"/>
    <lineage>
        <taxon>Bacteria</taxon>
        <taxon>Pseudomonadati</taxon>
        <taxon>Pseudomonadota</taxon>
        <taxon>Betaproteobacteria</taxon>
        <taxon>Burkholderiales</taxon>
        <taxon>Sphaerotilaceae</taxon>
        <taxon>Caldimonas</taxon>
    </lineage>
</organism>
<dbReference type="PANTHER" id="PTHR43531:SF11">
    <property type="entry name" value="METHYL-ACCEPTING CHEMOTAXIS PROTEIN 3"/>
    <property type="match status" value="1"/>
</dbReference>
<comment type="caution">
    <text evidence="5">The sequence shown here is derived from an EMBL/GenBank/DDBJ whole genome shotgun (WGS) entry which is preliminary data.</text>
</comment>
<dbReference type="SMART" id="SM00304">
    <property type="entry name" value="HAMP"/>
    <property type="match status" value="2"/>
</dbReference>
<evidence type="ECO:0000256" key="3">
    <source>
        <dbReference type="SAM" id="Phobius"/>
    </source>
</evidence>
<keyword evidence="3" id="KW-0472">Membrane</keyword>
<evidence type="ECO:0000313" key="6">
    <source>
        <dbReference type="Proteomes" id="UP001165541"/>
    </source>
</evidence>
<accession>A0ABT0YYQ5</accession>
<feature type="transmembrane region" description="Helical" evidence="3">
    <location>
        <begin position="194"/>
        <end position="217"/>
    </location>
</feature>
<feature type="domain" description="HAMP" evidence="4">
    <location>
        <begin position="215"/>
        <end position="267"/>
    </location>
</feature>
<gene>
    <name evidence="5" type="ORF">M8A51_25810</name>
</gene>
<protein>
    <submittedName>
        <fullName evidence="5">Methyl-accepting chemotaxis protein</fullName>
    </submittedName>
</protein>
<dbReference type="Proteomes" id="UP001165541">
    <property type="component" value="Unassembled WGS sequence"/>
</dbReference>
<feature type="non-terminal residue" evidence="5">
    <location>
        <position position="346"/>
    </location>
</feature>
<evidence type="ECO:0000259" key="4">
    <source>
        <dbReference type="PROSITE" id="PS50885"/>
    </source>
</evidence>
<dbReference type="Pfam" id="PF00672">
    <property type="entry name" value="HAMP"/>
    <property type="match status" value="1"/>
</dbReference>